<reference evidence="2 3" key="1">
    <citation type="submission" date="2020-08" db="EMBL/GenBank/DDBJ databases">
        <title>The Agave Microbiome: Exploring the role of microbial communities in plant adaptations to desert environments.</title>
        <authorList>
            <person name="Partida-Martinez L.P."/>
        </authorList>
    </citation>
    <scope>NUCLEOTIDE SEQUENCE [LARGE SCALE GENOMIC DNA]</scope>
    <source>
        <strain evidence="2 3">AS3.13</strain>
    </source>
</reference>
<dbReference type="Proteomes" id="UP000522313">
    <property type="component" value="Unassembled WGS sequence"/>
</dbReference>
<evidence type="ECO:0000256" key="1">
    <source>
        <dbReference type="SAM" id="MobiDB-lite"/>
    </source>
</evidence>
<comment type="caution">
    <text evidence="2">The sequence shown here is derived from an EMBL/GenBank/DDBJ whole genome shotgun (WGS) entry which is preliminary data.</text>
</comment>
<accession>A0A7X0J8S8</accession>
<evidence type="ECO:0000313" key="3">
    <source>
        <dbReference type="Proteomes" id="UP000522313"/>
    </source>
</evidence>
<dbReference type="AlphaFoldDB" id="A0A7X0J8S8"/>
<feature type="compositionally biased region" description="Low complexity" evidence="1">
    <location>
        <begin position="179"/>
        <end position="197"/>
    </location>
</feature>
<dbReference type="RefSeq" id="WP_221434684.1">
    <property type="nucleotide sequence ID" value="NZ_JACHBT010000001.1"/>
</dbReference>
<proteinExistence type="predicted"/>
<evidence type="ECO:0008006" key="4">
    <source>
        <dbReference type="Google" id="ProtNLM"/>
    </source>
</evidence>
<dbReference type="EMBL" id="JACHBT010000001">
    <property type="protein sequence ID" value="MBB6503204.1"/>
    <property type="molecule type" value="Genomic_DNA"/>
</dbReference>
<sequence>MDLAGYRPTLTEVAALFGKSSRWISDLRAKGDLPGDGATLAEFVAAWTSANAIAGKGKAIDQHKARLAAEKADEAAMRNAERRRELLPSALVNLAVQGAFARVRARLLSLPSKSAPAISSMKSPVAIQEKLTELVHEALAELAGTTVGAQAIGTDDRGPSGRDAGAGGSSDGMVAGVRAAAPADGQPVGGPAPQAQPRGKRRARSVEHEPG</sequence>
<gene>
    <name evidence="2" type="ORF">F4693_000153</name>
</gene>
<feature type="region of interest" description="Disordered" evidence="1">
    <location>
        <begin position="150"/>
        <end position="211"/>
    </location>
</feature>
<reference evidence="2 3" key="2">
    <citation type="submission" date="2020-08" db="EMBL/GenBank/DDBJ databases">
        <authorList>
            <person name="Partida-Martinez L."/>
            <person name="Huntemann M."/>
            <person name="Clum A."/>
            <person name="Wang J."/>
            <person name="Palaniappan K."/>
            <person name="Ritter S."/>
            <person name="Chen I.-M."/>
            <person name="Stamatis D."/>
            <person name="Reddy T."/>
            <person name="O'Malley R."/>
            <person name="Daum C."/>
            <person name="Shapiro N."/>
            <person name="Ivanova N."/>
            <person name="Kyrpides N."/>
            <person name="Woyke T."/>
        </authorList>
    </citation>
    <scope>NUCLEOTIDE SEQUENCE [LARGE SCALE GENOMIC DNA]</scope>
    <source>
        <strain evidence="2 3">AS3.13</strain>
    </source>
</reference>
<name>A0A7X0J8S8_9SPHN</name>
<evidence type="ECO:0000313" key="2">
    <source>
        <dbReference type="EMBL" id="MBB6503204.1"/>
    </source>
</evidence>
<organism evidence="2 3">
    <name type="scientific">Sphingomonas endophytica</name>
    <dbReference type="NCBI Taxonomy" id="869719"/>
    <lineage>
        <taxon>Bacteria</taxon>
        <taxon>Pseudomonadati</taxon>
        <taxon>Pseudomonadota</taxon>
        <taxon>Alphaproteobacteria</taxon>
        <taxon>Sphingomonadales</taxon>
        <taxon>Sphingomonadaceae</taxon>
        <taxon>Sphingomonas</taxon>
    </lineage>
</organism>
<protein>
    <recommendedName>
        <fullName evidence="4">Terminase small subunit</fullName>
    </recommendedName>
</protein>